<dbReference type="GO" id="GO:0004129">
    <property type="term" value="F:cytochrome-c oxidase activity"/>
    <property type="evidence" value="ECO:0007669"/>
    <property type="project" value="UniProtKB-EC"/>
</dbReference>
<dbReference type="CDD" id="cd01665">
    <property type="entry name" value="Cyt_c_Oxidase_III"/>
    <property type="match status" value="1"/>
</dbReference>
<organism evidence="12 13">
    <name type="scientific">Photobacterium marinum</name>
    <dbReference type="NCBI Taxonomy" id="1056511"/>
    <lineage>
        <taxon>Bacteria</taxon>
        <taxon>Pseudomonadati</taxon>
        <taxon>Pseudomonadota</taxon>
        <taxon>Gammaproteobacteria</taxon>
        <taxon>Vibrionales</taxon>
        <taxon>Vibrionaceae</taxon>
        <taxon>Photobacterium</taxon>
    </lineage>
</organism>
<dbReference type="EC" id="7.1.1.9" evidence="3"/>
<feature type="transmembrane region" description="Helical" evidence="10">
    <location>
        <begin position="234"/>
        <end position="262"/>
    </location>
</feature>
<name>L8J764_9GAMM</name>
<keyword evidence="7 10" id="KW-0472">Membrane</keyword>
<feature type="transmembrane region" description="Helical" evidence="10">
    <location>
        <begin position="169"/>
        <end position="189"/>
    </location>
</feature>
<sequence length="301" mass="33636">MANPYTEHDQSLSTPEHEPYYVPESSAWPIVGAIALFLIALGAGATVGDLFNGQGPWILLSGVGILLLMLVGWFRDVIHESMGGLYSHQMDRSFRQGMSWFIFSEVMFFAAFFGALFYVRMIAVPWLGGAGNNEMTHAVLWPEFIAQWPLVMTPGGTETQAMGPMGLPLYNTLILLTSSVTIHIAHTALEQGNRARLTLFLLLTVLLGSLFIYLQGVEYIHAYQDMGLTLDAGIYGNTFFMLTGFHGLHVTLGTVILFIVWLRVLCGHFTPENHFAFQAGAWYWHFVDVVWLGLFVFVYIL</sequence>
<evidence type="ECO:0000313" key="13">
    <source>
        <dbReference type="Proteomes" id="UP000011134"/>
    </source>
</evidence>
<comment type="subcellular location">
    <subcellularLocation>
        <location evidence="1">Membrane</location>
        <topology evidence="1">Multi-pass membrane protein</topology>
    </subcellularLocation>
</comment>
<evidence type="ECO:0000256" key="8">
    <source>
        <dbReference type="ARBA" id="ARBA00031400"/>
    </source>
</evidence>
<keyword evidence="4 10" id="KW-0812">Transmembrane</keyword>
<dbReference type="GO" id="GO:0016020">
    <property type="term" value="C:membrane"/>
    <property type="evidence" value="ECO:0007669"/>
    <property type="project" value="UniProtKB-SubCell"/>
</dbReference>
<evidence type="ECO:0000256" key="7">
    <source>
        <dbReference type="ARBA" id="ARBA00023136"/>
    </source>
</evidence>
<evidence type="ECO:0000256" key="6">
    <source>
        <dbReference type="ARBA" id="ARBA00022989"/>
    </source>
</evidence>
<dbReference type="InterPro" id="IPR033945">
    <property type="entry name" value="Cyt_c_oxase_su3_dom"/>
</dbReference>
<dbReference type="PROSITE" id="PS50253">
    <property type="entry name" value="COX3"/>
    <property type="match status" value="1"/>
</dbReference>
<feature type="transmembrane region" description="Helical" evidence="10">
    <location>
        <begin position="27"/>
        <end position="45"/>
    </location>
</feature>
<comment type="caution">
    <text evidence="12">The sequence shown here is derived from an EMBL/GenBank/DDBJ whole genome shotgun (WGS) entry which is preliminary data.</text>
</comment>
<keyword evidence="5" id="KW-1278">Translocase</keyword>
<evidence type="ECO:0000256" key="9">
    <source>
        <dbReference type="ARBA" id="ARBA00031625"/>
    </source>
</evidence>
<evidence type="ECO:0000256" key="2">
    <source>
        <dbReference type="ARBA" id="ARBA00010581"/>
    </source>
</evidence>
<dbReference type="InterPro" id="IPR013833">
    <property type="entry name" value="Cyt_c_oxidase_su3_a-hlx"/>
</dbReference>
<comment type="similarity">
    <text evidence="2">Belongs to the cytochrome c oxidase subunit 3 family.</text>
</comment>
<dbReference type="PANTHER" id="PTHR11403">
    <property type="entry name" value="CYTOCHROME C OXIDASE SUBUNIT III"/>
    <property type="match status" value="1"/>
</dbReference>
<accession>L8J764</accession>
<feature type="transmembrane region" description="Helical" evidence="10">
    <location>
        <begin position="282"/>
        <end position="300"/>
    </location>
</feature>
<dbReference type="Pfam" id="PF00510">
    <property type="entry name" value="COX3"/>
    <property type="match status" value="1"/>
</dbReference>
<keyword evidence="6 10" id="KW-1133">Transmembrane helix</keyword>
<dbReference type="Gene3D" id="1.20.120.80">
    <property type="entry name" value="Cytochrome c oxidase, subunit III, four-helix bundle"/>
    <property type="match status" value="1"/>
</dbReference>
<protein>
    <recommendedName>
        <fullName evidence="3">cytochrome-c oxidase</fullName>
        <ecNumber evidence="3">7.1.1.9</ecNumber>
    </recommendedName>
    <alternativeName>
        <fullName evidence="8">Cytochrome aa3 subunit 3</fullName>
    </alternativeName>
    <alternativeName>
        <fullName evidence="9">Cytochrome c oxidase polypeptide III</fullName>
    </alternativeName>
</protein>
<evidence type="ECO:0000256" key="3">
    <source>
        <dbReference type="ARBA" id="ARBA00012949"/>
    </source>
</evidence>
<dbReference type="RefSeq" id="WP_007469508.1">
    <property type="nucleotide sequence ID" value="NZ_AMZO01000033.1"/>
</dbReference>
<gene>
    <name evidence="12" type="ORF">C942_03124</name>
</gene>
<feature type="transmembrane region" description="Helical" evidence="10">
    <location>
        <begin position="195"/>
        <end position="214"/>
    </location>
</feature>
<feature type="transmembrane region" description="Helical" evidence="10">
    <location>
        <begin position="98"/>
        <end position="119"/>
    </location>
</feature>
<keyword evidence="13" id="KW-1185">Reference proteome</keyword>
<dbReference type="SUPFAM" id="SSF81452">
    <property type="entry name" value="Cytochrome c oxidase subunit III-like"/>
    <property type="match status" value="1"/>
</dbReference>
<dbReference type="FunFam" id="1.20.120.80:FF:000003">
    <property type="entry name" value="Cytochrome c oxidase subunit 3"/>
    <property type="match status" value="1"/>
</dbReference>
<reference evidence="12 13" key="1">
    <citation type="submission" date="2012-12" db="EMBL/GenBank/DDBJ databases">
        <title>Genome Assembly of Photobacterium sp. AK15.</title>
        <authorList>
            <person name="Khatri I."/>
            <person name="Vaidya B."/>
            <person name="Srinivas T.N.R."/>
            <person name="Subramanian S."/>
            <person name="Pinnaka A."/>
        </authorList>
    </citation>
    <scope>NUCLEOTIDE SEQUENCE [LARGE SCALE GENOMIC DNA]</scope>
    <source>
        <strain evidence="12 13">AK15</strain>
    </source>
</reference>
<dbReference type="EMBL" id="AMZO01000033">
    <property type="protein sequence ID" value="ELR64043.1"/>
    <property type="molecule type" value="Genomic_DNA"/>
</dbReference>
<dbReference type="GO" id="GO:0019646">
    <property type="term" value="P:aerobic electron transport chain"/>
    <property type="evidence" value="ECO:0007669"/>
    <property type="project" value="InterPro"/>
</dbReference>
<evidence type="ECO:0000256" key="1">
    <source>
        <dbReference type="ARBA" id="ARBA00004141"/>
    </source>
</evidence>
<dbReference type="Gene3D" id="1.10.287.70">
    <property type="match status" value="1"/>
</dbReference>
<dbReference type="PATRIC" id="fig|1056511.3.peg.4047"/>
<feature type="transmembrane region" description="Helical" evidence="10">
    <location>
        <begin position="57"/>
        <end position="78"/>
    </location>
</feature>
<dbReference type="AlphaFoldDB" id="L8J764"/>
<dbReference type="InterPro" id="IPR000298">
    <property type="entry name" value="Cyt_c_oxidase-like_su3"/>
</dbReference>
<evidence type="ECO:0000313" key="12">
    <source>
        <dbReference type="EMBL" id="ELR64043.1"/>
    </source>
</evidence>
<proteinExistence type="inferred from homology"/>
<dbReference type="Proteomes" id="UP000011134">
    <property type="component" value="Unassembled WGS sequence"/>
</dbReference>
<evidence type="ECO:0000256" key="10">
    <source>
        <dbReference type="SAM" id="Phobius"/>
    </source>
</evidence>
<evidence type="ECO:0000256" key="5">
    <source>
        <dbReference type="ARBA" id="ARBA00022967"/>
    </source>
</evidence>
<dbReference type="InterPro" id="IPR035973">
    <property type="entry name" value="Cyt_c_oxidase_su3-like_sf"/>
</dbReference>
<evidence type="ECO:0000259" key="11">
    <source>
        <dbReference type="PROSITE" id="PS50253"/>
    </source>
</evidence>
<evidence type="ECO:0000256" key="4">
    <source>
        <dbReference type="ARBA" id="ARBA00022692"/>
    </source>
</evidence>
<dbReference type="OrthoDB" id="9810850at2"/>
<feature type="domain" description="Heme-copper oxidase subunit III family profile" evidence="11">
    <location>
        <begin position="16"/>
        <end position="301"/>
    </location>
</feature>
<dbReference type="InterPro" id="IPR024791">
    <property type="entry name" value="Cyt_c/ubiquinol_Oxase_su3"/>
</dbReference>
<dbReference type="PANTHER" id="PTHR11403:SF7">
    <property type="entry name" value="CYTOCHROME C OXIDASE SUBUNIT 3"/>
    <property type="match status" value="1"/>
</dbReference>